<feature type="domain" description="CHY-type" evidence="6">
    <location>
        <begin position="233"/>
        <end position="300"/>
    </location>
</feature>
<evidence type="ECO:0000256" key="5">
    <source>
        <dbReference type="SAM" id="MobiDB-lite"/>
    </source>
</evidence>
<dbReference type="OrthoDB" id="411372at2759"/>
<dbReference type="InterPro" id="IPR017921">
    <property type="entry name" value="Znf_CTCHY"/>
</dbReference>
<dbReference type="GO" id="GO:0061630">
    <property type="term" value="F:ubiquitin protein ligase activity"/>
    <property type="evidence" value="ECO:0007669"/>
    <property type="project" value="TreeGrafter"/>
</dbReference>
<dbReference type="PANTHER" id="PTHR21319:SF0">
    <property type="entry name" value="AND RING FINGER DOMAIN PROTEIN, PUTATIVE (AFU_ORTHOLOGUE AFUA_1G08900)-RELATED"/>
    <property type="match status" value="1"/>
</dbReference>
<dbReference type="GO" id="GO:0016567">
    <property type="term" value="P:protein ubiquitination"/>
    <property type="evidence" value="ECO:0007669"/>
    <property type="project" value="TreeGrafter"/>
</dbReference>
<sequence>MSSLVCEFIINPVLRQARRFSEISRSTLVGDEDHTSAPPPPDAVSESGHDEVPALELTVATPQTPPRSRPLSTSTEETTVEEHLTSPVVLDDVPRDHLGFPLTPKKGRGIPEDDGMLELRNRIHAINAQSIPATEKARLMHEALLEGYRASQAASCGKAGFDSPEPASGQAWEHPAAPGPLDSLKFWHGQFGDSSASDKFFLTDSDISRTYAPIRQSRSPGNATPTQTSSPYNLSPPLGCQHYERNVKLQCSTCNKWYTCRFCHDAHEDHNLIRMETRNMLCMLCGTPQRASDVCINCGEIAAQYYCNICKLWENRKSKPIYHCNDCGICRRGLGLGKDFFHCKVS</sequence>
<dbReference type="InterPro" id="IPR037275">
    <property type="entry name" value="Znf_CTCHY_sf"/>
</dbReference>
<keyword evidence="3" id="KW-0862">Zinc</keyword>
<protein>
    <submittedName>
        <fullName evidence="8">RING finger protein</fullName>
    </submittedName>
</protein>
<dbReference type="SUPFAM" id="SSF161219">
    <property type="entry name" value="CHY zinc finger-like"/>
    <property type="match status" value="1"/>
</dbReference>
<dbReference type="GO" id="GO:0005634">
    <property type="term" value="C:nucleus"/>
    <property type="evidence" value="ECO:0007669"/>
    <property type="project" value="TreeGrafter"/>
</dbReference>
<accession>A0A2K3QK87</accession>
<evidence type="ECO:0000313" key="9">
    <source>
        <dbReference type="Proteomes" id="UP000236621"/>
    </source>
</evidence>
<feature type="region of interest" description="Disordered" evidence="5">
    <location>
        <begin position="27"/>
        <end position="84"/>
    </location>
</feature>
<dbReference type="PROSITE" id="PS51266">
    <property type="entry name" value="ZF_CHY"/>
    <property type="match status" value="1"/>
</dbReference>
<dbReference type="STRING" id="45235.A0A2K3QK87"/>
<dbReference type="GO" id="GO:0006511">
    <property type="term" value="P:ubiquitin-dependent protein catabolic process"/>
    <property type="evidence" value="ECO:0007669"/>
    <property type="project" value="TreeGrafter"/>
</dbReference>
<reference evidence="8 9" key="1">
    <citation type="submission" date="2017-08" db="EMBL/GenBank/DDBJ databases">
        <title>Harnessing the power of phylogenomics to disentangle the directionality and signatures of interkingdom host jumping in the parasitic fungal genus Tolypocladium.</title>
        <authorList>
            <person name="Quandt C.A."/>
            <person name="Patterson W."/>
            <person name="Spatafora J.W."/>
        </authorList>
    </citation>
    <scope>NUCLEOTIDE SEQUENCE [LARGE SCALE GENOMIC DNA]</scope>
    <source>
        <strain evidence="8 9">CBS 113982</strain>
    </source>
</reference>
<evidence type="ECO:0000256" key="2">
    <source>
        <dbReference type="ARBA" id="ARBA00022771"/>
    </source>
</evidence>
<dbReference type="EMBL" id="NRSZ01000323">
    <property type="protein sequence ID" value="PNY27956.1"/>
    <property type="molecule type" value="Genomic_DNA"/>
</dbReference>
<feature type="domain" description="CTCHY-type" evidence="7">
    <location>
        <begin position="302"/>
        <end position="346"/>
    </location>
</feature>
<dbReference type="Pfam" id="PF05495">
    <property type="entry name" value="zf-CHY"/>
    <property type="match status" value="1"/>
</dbReference>
<dbReference type="AlphaFoldDB" id="A0A2K3QK87"/>
<evidence type="ECO:0000256" key="1">
    <source>
        <dbReference type="ARBA" id="ARBA00022723"/>
    </source>
</evidence>
<evidence type="ECO:0000313" key="8">
    <source>
        <dbReference type="EMBL" id="PNY27956.1"/>
    </source>
</evidence>
<comment type="caution">
    <text evidence="8">The sequence shown here is derived from an EMBL/GenBank/DDBJ whole genome shotgun (WGS) entry which is preliminary data.</text>
</comment>
<evidence type="ECO:0000256" key="4">
    <source>
        <dbReference type="PROSITE-ProRule" id="PRU00601"/>
    </source>
</evidence>
<organism evidence="8 9">
    <name type="scientific">Tolypocladium capitatum</name>
    <dbReference type="NCBI Taxonomy" id="45235"/>
    <lineage>
        <taxon>Eukaryota</taxon>
        <taxon>Fungi</taxon>
        <taxon>Dikarya</taxon>
        <taxon>Ascomycota</taxon>
        <taxon>Pezizomycotina</taxon>
        <taxon>Sordariomycetes</taxon>
        <taxon>Hypocreomycetidae</taxon>
        <taxon>Hypocreales</taxon>
        <taxon>Ophiocordycipitaceae</taxon>
        <taxon>Tolypocladium</taxon>
    </lineage>
</organism>
<keyword evidence="1" id="KW-0479">Metal-binding</keyword>
<gene>
    <name evidence="8" type="ORF">TCAP_02101</name>
</gene>
<keyword evidence="2 4" id="KW-0863">Zinc-finger</keyword>
<dbReference type="PANTHER" id="PTHR21319">
    <property type="entry name" value="RING FINGER AND CHY ZINC FINGER DOMAIN-CONTAINING PROTEIN 1"/>
    <property type="match status" value="1"/>
</dbReference>
<dbReference type="Proteomes" id="UP000236621">
    <property type="component" value="Unassembled WGS sequence"/>
</dbReference>
<dbReference type="GO" id="GO:0008270">
    <property type="term" value="F:zinc ion binding"/>
    <property type="evidence" value="ECO:0007669"/>
    <property type="project" value="UniProtKB-KW"/>
</dbReference>
<proteinExistence type="predicted"/>
<evidence type="ECO:0000259" key="6">
    <source>
        <dbReference type="PROSITE" id="PS51266"/>
    </source>
</evidence>
<evidence type="ECO:0000256" key="3">
    <source>
        <dbReference type="ARBA" id="ARBA00022833"/>
    </source>
</evidence>
<dbReference type="PROSITE" id="PS51270">
    <property type="entry name" value="ZF_CTCHY"/>
    <property type="match status" value="1"/>
</dbReference>
<evidence type="ECO:0000259" key="7">
    <source>
        <dbReference type="PROSITE" id="PS51270"/>
    </source>
</evidence>
<dbReference type="InterPro" id="IPR008913">
    <property type="entry name" value="Znf_CHY"/>
</dbReference>
<name>A0A2K3QK87_9HYPO</name>
<dbReference type="SUPFAM" id="SSF161245">
    <property type="entry name" value="Zinc hairpin stack"/>
    <property type="match status" value="1"/>
</dbReference>
<keyword evidence="9" id="KW-1185">Reference proteome</keyword>
<dbReference type="InterPro" id="IPR037274">
    <property type="entry name" value="Znf_CHY_sf"/>
</dbReference>